<feature type="region of interest" description="Disordered" evidence="1">
    <location>
        <begin position="422"/>
        <end position="510"/>
    </location>
</feature>
<sequence>MHKSNSVSGRHADIVATDLVQNADTNEKATRRRQQHEGHISVSVADITPAASPSLTSTDTETNKADSSAKGRALAVCTNTTPDSSDASAVCGGNGSCRPQKSALKRGRTRGQVFEELRLFLRSEEYQVLSRSLVSSAYSDGHHAQMDGTQSAPLSPISSPILPLPSVASSPALSSAASPSLVFAPTQTMTATSTKYHFRSVDHRRRASFPKSTSHPARLEDQGHLNMGLMQMPLSLSLGMSLPMPVSGRGADQGMTVTCPTTPSTETPSIMMPGKQLRFSLEVQELVFLPSSPPFRISRAKPTRAHSDPAIQTVTNASYIAPSYIHIGPGSNPAMDLQTYRQYQQHQHQQYHYRDDGASAPTAEQNRRSGGMVASAGYGRTLPLHHPATGVMISKDDDQDSMDSTLNDEFSDEYMFVDCREDDEAEGEAEAHGDDMLDENDEDEELEDEALDGALRKRSSSTSASSSSSPTTLPVSRMGGRRSRRGGFSGATGATATTGTSGMGKNGRRWSSGSIVAQDLSTVAGSGNAVTTTEGGPGGVAAVGGRGPGMLWHVYTAVHGVKELIAWYGYMVYHSSSL</sequence>
<accession>A0A9P6KAL4</accession>
<feature type="region of interest" description="Disordered" evidence="1">
    <location>
        <begin position="84"/>
        <end position="103"/>
    </location>
</feature>
<keyword evidence="3" id="KW-1185">Reference proteome</keyword>
<feature type="compositionally biased region" description="Acidic residues" evidence="1">
    <location>
        <begin position="436"/>
        <end position="451"/>
    </location>
</feature>
<dbReference type="Proteomes" id="UP000780801">
    <property type="component" value="Unassembled WGS sequence"/>
</dbReference>
<feature type="compositionally biased region" description="Basic and acidic residues" evidence="1">
    <location>
        <begin position="25"/>
        <end position="39"/>
    </location>
</feature>
<gene>
    <name evidence="2" type="ORF">BGW38_006780</name>
</gene>
<evidence type="ECO:0000313" key="3">
    <source>
        <dbReference type="Proteomes" id="UP000780801"/>
    </source>
</evidence>
<dbReference type="OrthoDB" id="5563539at2759"/>
<name>A0A9P6KAL4_9FUNG</name>
<feature type="region of interest" description="Disordered" evidence="1">
    <location>
        <begin position="345"/>
        <end position="410"/>
    </location>
</feature>
<protein>
    <submittedName>
        <fullName evidence="2">Uncharacterized protein</fullName>
    </submittedName>
</protein>
<dbReference type="AlphaFoldDB" id="A0A9P6KAL4"/>
<proteinExistence type="predicted"/>
<feature type="compositionally biased region" description="Low complexity" evidence="1">
    <location>
        <begin position="491"/>
        <end position="500"/>
    </location>
</feature>
<comment type="caution">
    <text evidence="2">The sequence shown here is derived from an EMBL/GenBank/DDBJ whole genome shotgun (WGS) entry which is preliminary data.</text>
</comment>
<evidence type="ECO:0000256" key="1">
    <source>
        <dbReference type="SAM" id="MobiDB-lite"/>
    </source>
</evidence>
<dbReference type="EMBL" id="JAABOA010004379">
    <property type="protein sequence ID" value="KAF9577780.1"/>
    <property type="molecule type" value="Genomic_DNA"/>
</dbReference>
<feature type="region of interest" description="Disordered" evidence="1">
    <location>
        <begin position="1"/>
        <end position="71"/>
    </location>
</feature>
<feature type="compositionally biased region" description="Polar residues" evidence="1">
    <location>
        <begin position="51"/>
        <end position="60"/>
    </location>
</feature>
<evidence type="ECO:0000313" key="2">
    <source>
        <dbReference type="EMBL" id="KAF9577780.1"/>
    </source>
</evidence>
<feature type="compositionally biased region" description="Low complexity" evidence="1">
    <location>
        <begin position="460"/>
        <end position="478"/>
    </location>
</feature>
<reference evidence="2" key="1">
    <citation type="journal article" date="2020" name="Fungal Divers.">
        <title>Resolving the Mortierellaceae phylogeny through synthesis of multi-gene phylogenetics and phylogenomics.</title>
        <authorList>
            <person name="Vandepol N."/>
            <person name="Liber J."/>
            <person name="Desiro A."/>
            <person name="Na H."/>
            <person name="Kennedy M."/>
            <person name="Barry K."/>
            <person name="Grigoriev I.V."/>
            <person name="Miller A.N."/>
            <person name="O'Donnell K."/>
            <person name="Stajich J.E."/>
            <person name="Bonito G."/>
        </authorList>
    </citation>
    <scope>NUCLEOTIDE SEQUENCE</scope>
    <source>
        <strain evidence="2">KOD1015</strain>
    </source>
</reference>
<organism evidence="2 3">
    <name type="scientific">Lunasporangiospora selenospora</name>
    <dbReference type="NCBI Taxonomy" id="979761"/>
    <lineage>
        <taxon>Eukaryota</taxon>
        <taxon>Fungi</taxon>
        <taxon>Fungi incertae sedis</taxon>
        <taxon>Mucoromycota</taxon>
        <taxon>Mortierellomycotina</taxon>
        <taxon>Mortierellomycetes</taxon>
        <taxon>Mortierellales</taxon>
        <taxon>Mortierellaceae</taxon>
        <taxon>Lunasporangiospora</taxon>
    </lineage>
</organism>